<reference evidence="1 2" key="1">
    <citation type="submission" date="2024-01" db="EMBL/GenBank/DDBJ databases">
        <title>Genome assemblies of Stephania.</title>
        <authorList>
            <person name="Yang L."/>
        </authorList>
    </citation>
    <scope>NUCLEOTIDE SEQUENCE [LARGE SCALE GENOMIC DNA]</scope>
    <source>
        <strain evidence="1">JXDWG</strain>
        <tissue evidence="1">Leaf</tissue>
    </source>
</reference>
<comment type="caution">
    <text evidence="1">The sequence shown here is derived from an EMBL/GenBank/DDBJ whole genome shotgun (WGS) entry which is preliminary data.</text>
</comment>
<protein>
    <submittedName>
        <fullName evidence="1">Uncharacterized protein</fullName>
    </submittedName>
</protein>
<dbReference type="Proteomes" id="UP001419268">
    <property type="component" value="Unassembled WGS sequence"/>
</dbReference>
<organism evidence="1 2">
    <name type="scientific">Stephania cephalantha</name>
    <dbReference type="NCBI Taxonomy" id="152367"/>
    <lineage>
        <taxon>Eukaryota</taxon>
        <taxon>Viridiplantae</taxon>
        <taxon>Streptophyta</taxon>
        <taxon>Embryophyta</taxon>
        <taxon>Tracheophyta</taxon>
        <taxon>Spermatophyta</taxon>
        <taxon>Magnoliopsida</taxon>
        <taxon>Ranunculales</taxon>
        <taxon>Menispermaceae</taxon>
        <taxon>Menispermoideae</taxon>
        <taxon>Cissampelideae</taxon>
        <taxon>Stephania</taxon>
    </lineage>
</organism>
<proteinExistence type="predicted"/>
<dbReference type="EMBL" id="JBBNAG010000006">
    <property type="protein sequence ID" value="KAK9125818.1"/>
    <property type="molecule type" value="Genomic_DNA"/>
</dbReference>
<evidence type="ECO:0000313" key="2">
    <source>
        <dbReference type="Proteomes" id="UP001419268"/>
    </source>
</evidence>
<name>A0AAP0J1R3_9MAGN</name>
<evidence type="ECO:0000313" key="1">
    <source>
        <dbReference type="EMBL" id="KAK9125818.1"/>
    </source>
</evidence>
<gene>
    <name evidence="1" type="ORF">Scep_014664</name>
</gene>
<accession>A0AAP0J1R3</accession>
<keyword evidence="2" id="KW-1185">Reference proteome</keyword>
<dbReference type="AlphaFoldDB" id="A0AAP0J1R3"/>
<sequence length="88" mass="9921">MNEIVKSKMDFDQNPPFVFPSSSTQLTLYLTLKSITLNSLPMSLSYSIYFLEFSLPPSRLLCLFSLSQSRLLFFPLLVSSSVDSVDEG</sequence>